<keyword evidence="1" id="KW-0732">Signal</keyword>
<accession>A0A5M6ZKD9</accession>
<feature type="signal peptide" evidence="1">
    <location>
        <begin position="1"/>
        <end position="31"/>
    </location>
</feature>
<organism evidence="2 3">
    <name type="scientific">Alkalicaulis satelles</name>
    <dbReference type="NCBI Taxonomy" id="2609175"/>
    <lineage>
        <taxon>Bacteria</taxon>
        <taxon>Pseudomonadati</taxon>
        <taxon>Pseudomonadota</taxon>
        <taxon>Alphaproteobacteria</taxon>
        <taxon>Maricaulales</taxon>
        <taxon>Maricaulaceae</taxon>
        <taxon>Alkalicaulis</taxon>
    </lineage>
</organism>
<dbReference type="EMBL" id="VWOJ01000001">
    <property type="protein sequence ID" value="KAA5805283.1"/>
    <property type="molecule type" value="Genomic_DNA"/>
</dbReference>
<evidence type="ECO:0000313" key="3">
    <source>
        <dbReference type="Proteomes" id="UP000325122"/>
    </source>
</evidence>
<dbReference type="RefSeq" id="WP_150022315.1">
    <property type="nucleotide sequence ID" value="NZ_VWOJ01000001.1"/>
</dbReference>
<feature type="chain" id="PRO_5024320205" evidence="1">
    <location>
        <begin position="32"/>
        <end position="268"/>
    </location>
</feature>
<name>A0A5M6ZKD9_9PROT</name>
<sequence>MARLCARQIRQVFRAFSAGAMACALAAPAFAQQRQEDPRPPLRDLPGQLHERFDIERFRQMEVIRRGEEQAEQAEQPAPERARDPRIADIDWTAARADHQAQLAAFRERTAATATRVVTTESYTPFVARDLADRLEPVHLPVLLPQINGVIQTRSGGQPGLMLRTRANFYDASYDHDGMSVTISGTRLIRHRMNSPQMRERMDRGRGADGVMVERDESGGLTASFTRYGAAYTVTVECGTYADPRCEDETAIRELVGRLVVAGGNPEE</sequence>
<keyword evidence="3" id="KW-1185">Reference proteome</keyword>
<dbReference type="Proteomes" id="UP000325122">
    <property type="component" value="Unassembled WGS sequence"/>
</dbReference>
<dbReference type="AlphaFoldDB" id="A0A5M6ZKD9"/>
<proteinExistence type="predicted"/>
<gene>
    <name evidence="2" type="ORF">F1654_04695</name>
</gene>
<evidence type="ECO:0000313" key="2">
    <source>
        <dbReference type="EMBL" id="KAA5805283.1"/>
    </source>
</evidence>
<evidence type="ECO:0000256" key="1">
    <source>
        <dbReference type="SAM" id="SignalP"/>
    </source>
</evidence>
<reference evidence="2 3" key="1">
    <citation type="submission" date="2019-09" db="EMBL/GenBank/DDBJ databases">
        <authorList>
            <person name="Kevbrin V."/>
            <person name="Grouzdev D.S."/>
        </authorList>
    </citation>
    <scope>NUCLEOTIDE SEQUENCE [LARGE SCALE GENOMIC DNA]</scope>
    <source>
        <strain evidence="2 3">G-192</strain>
    </source>
</reference>
<protein>
    <submittedName>
        <fullName evidence="2">Uncharacterized protein</fullName>
    </submittedName>
</protein>
<comment type="caution">
    <text evidence="2">The sequence shown here is derived from an EMBL/GenBank/DDBJ whole genome shotgun (WGS) entry which is preliminary data.</text>
</comment>